<dbReference type="Gene3D" id="3.40.1190.10">
    <property type="entry name" value="Mur-like, catalytic domain"/>
    <property type="match status" value="1"/>
</dbReference>
<name>E9SB77_RUMAL</name>
<dbReference type="GO" id="GO:0004326">
    <property type="term" value="F:tetrahydrofolylpolyglutamate synthase activity"/>
    <property type="evidence" value="ECO:0007669"/>
    <property type="project" value="InterPro"/>
</dbReference>
<protein>
    <recommendedName>
        <fullName evidence="12">UDP-N-acetylmuramoyl-L-alanyl-D-glutamate--2,6-diaminopimelate ligase</fullName>
        <ecNumber evidence="12">6.3.2.13</ecNumber>
    </recommendedName>
    <alternativeName>
        <fullName evidence="12">Meso-A2pm-adding enzyme</fullName>
    </alternativeName>
    <alternativeName>
        <fullName evidence="12">Meso-diaminopimelate-adding enzyme</fullName>
    </alternativeName>
    <alternativeName>
        <fullName evidence="12">UDP-MurNAc-L-Ala-D-Glu:meso-diaminopimelate ligase</fullName>
    </alternativeName>
    <alternativeName>
        <fullName evidence="12">UDP-MurNAc-tripeptide synthetase</fullName>
    </alternativeName>
    <alternativeName>
        <fullName evidence="12">UDP-N-acetylmuramyl-tripeptide synthetase</fullName>
    </alternativeName>
</protein>
<dbReference type="GO" id="GO:0000287">
    <property type="term" value="F:magnesium ion binding"/>
    <property type="evidence" value="ECO:0007669"/>
    <property type="project" value="UniProtKB-UniRule"/>
</dbReference>
<keyword evidence="6 12" id="KW-0547">Nucleotide-binding</keyword>
<evidence type="ECO:0000313" key="17">
    <source>
        <dbReference type="EMBL" id="EGC03414.1"/>
    </source>
</evidence>
<dbReference type="Pfam" id="PF02875">
    <property type="entry name" value="Mur_ligase_C"/>
    <property type="match status" value="1"/>
</dbReference>
<keyword evidence="9 12" id="KW-0573">Peptidoglycan synthesis</keyword>
<evidence type="ECO:0000256" key="7">
    <source>
        <dbReference type="ARBA" id="ARBA00022840"/>
    </source>
</evidence>
<dbReference type="InterPro" id="IPR005761">
    <property type="entry name" value="UDP-N-AcMur-Glu-dNH2Pim_ligase"/>
</dbReference>
<gene>
    <name evidence="12 17" type="primary">murE</name>
    <name evidence="17" type="ORF">CUS_6549</name>
</gene>
<keyword evidence="12" id="KW-0460">Magnesium</keyword>
<dbReference type="InterPro" id="IPR013221">
    <property type="entry name" value="Mur_ligase_cen"/>
</dbReference>
<keyword evidence="4 12" id="KW-0436">Ligase</keyword>
<comment type="catalytic activity">
    <reaction evidence="12">
        <text>UDP-N-acetyl-alpha-D-muramoyl-L-alanyl-D-glutamate + meso-2,6-diaminopimelate + ATP = UDP-N-acetyl-alpha-D-muramoyl-L-alanyl-gamma-D-glutamyl-meso-2,6-diaminopimelate + ADP + phosphate + H(+)</text>
        <dbReference type="Rhea" id="RHEA:23676"/>
        <dbReference type="ChEBI" id="CHEBI:15378"/>
        <dbReference type="ChEBI" id="CHEBI:30616"/>
        <dbReference type="ChEBI" id="CHEBI:43474"/>
        <dbReference type="ChEBI" id="CHEBI:57791"/>
        <dbReference type="ChEBI" id="CHEBI:83900"/>
        <dbReference type="ChEBI" id="CHEBI:83905"/>
        <dbReference type="ChEBI" id="CHEBI:456216"/>
        <dbReference type="EC" id="6.3.2.13"/>
    </reaction>
</comment>
<dbReference type="GO" id="GO:0009252">
    <property type="term" value="P:peptidoglycan biosynthetic process"/>
    <property type="evidence" value="ECO:0007669"/>
    <property type="project" value="UniProtKB-UniRule"/>
</dbReference>
<dbReference type="Pfam" id="PF08245">
    <property type="entry name" value="Mur_ligase_M"/>
    <property type="match status" value="1"/>
</dbReference>
<evidence type="ECO:0000313" key="18">
    <source>
        <dbReference type="Proteomes" id="UP000004259"/>
    </source>
</evidence>
<comment type="similarity">
    <text evidence="2 12">Belongs to the MurCDEF family. MurE subfamily.</text>
</comment>
<evidence type="ECO:0000256" key="6">
    <source>
        <dbReference type="ARBA" id="ARBA00022741"/>
    </source>
</evidence>
<keyword evidence="8 12" id="KW-0133">Cell shape</keyword>
<dbReference type="PANTHER" id="PTHR23135:SF4">
    <property type="entry name" value="UDP-N-ACETYLMURAMOYL-L-ALANYL-D-GLUTAMATE--2,6-DIAMINOPIMELATE LIGASE MURE HOMOLOG, CHLOROPLASTIC"/>
    <property type="match status" value="1"/>
</dbReference>
<dbReference type="InterPro" id="IPR036565">
    <property type="entry name" value="Mur-like_cat_sf"/>
</dbReference>
<accession>E9SB77</accession>
<keyword evidence="5 12" id="KW-0132">Cell division</keyword>
<comment type="function">
    <text evidence="12">Catalyzes the addition of meso-diaminopimelic acid to the nucleotide precursor UDP-N-acetylmuramoyl-L-alanyl-D-glutamate (UMAG) in the biosynthesis of bacterial cell-wall peptidoglycan.</text>
</comment>
<dbReference type="InterPro" id="IPR004101">
    <property type="entry name" value="Mur_ligase_C"/>
</dbReference>
<proteinExistence type="inferred from homology"/>
<dbReference type="SUPFAM" id="SSF53623">
    <property type="entry name" value="MurD-like peptide ligases, catalytic domain"/>
    <property type="match status" value="1"/>
</dbReference>
<reference evidence="17 18" key="1">
    <citation type="submission" date="2011-02" db="EMBL/GenBank/DDBJ databases">
        <authorList>
            <person name="Nelson K.E."/>
            <person name="Sutton G."/>
            <person name="Torralba M."/>
            <person name="Durkin S."/>
            <person name="Harkins D."/>
            <person name="Montgomery R."/>
            <person name="Ziemer C."/>
            <person name="Klaassens E."/>
            <person name="Ocuiv P."/>
            <person name="Morrison M."/>
        </authorList>
    </citation>
    <scope>NUCLEOTIDE SEQUENCE [LARGE SCALE GENOMIC DNA]</scope>
    <source>
        <strain evidence="17 18">8</strain>
    </source>
</reference>
<dbReference type="GO" id="GO:0008360">
    <property type="term" value="P:regulation of cell shape"/>
    <property type="evidence" value="ECO:0007669"/>
    <property type="project" value="UniProtKB-KW"/>
</dbReference>
<feature type="short sequence motif" description="Meso-diaminopimelate recognition motif" evidence="12">
    <location>
        <begin position="401"/>
        <end position="404"/>
    </location>
</feature>
<dbReference type="EC" id="6.3.2.13" evidence="12"/>
<dbReference type="Pfam" id="PF01225">
    <property type="entry name" value="Mur_ligase"/>
    <property type="match status" value="1"/>
</dbReference>
<evidence type="ECO:0000256" key="3">
    <source>
        <dbReference type="ARBA" id="ARBA00022490"/>
    </source>
</evidence>
<dbReference type="SUPFAM" id="SSF63418">
    <property type="entry name" value="MurE/MurF N-terminal domain"/>
    <property type="match status" value="1"/>
</dbReference>
<feature type="domain" description="Mur ligase N-terminal catalytic" evidence="14">
    <location>
        <begin position="26"/>
        <end position="82"/>
    </location>
</feature>
<feature type="modified residue" description="N6-carboxylysine" evidence="12">
    <location>
        <position position="220"/>
    </location>
</feature>
<keyword evidence="11 12" id="KW-0961">Cell wall biogenesis/degradation</keyword>
<feature type="binding site" evidence="12">
    <location>
        <position position="457"/>
    </location>
    <ligand>
        <name>meso-2,6-diaminopimelate</name>
        <dbReference type="ChEBI" id="CHEBI:57791"/>
    </ligand>
</feature>
<dbReference type="InterPro" id="IPR036615">
    <property type="entry name" value="Mur_ligase_C_dom_sf"/>
</dbReference>
<feature type="binding site" evidence="12">
    <location>
        <position position="186"/>
    </location>
    <ligand>
        <name>UDP-N-acetyl-alpha-D-muramoyl-L-alanyl-D-glutamate</name>
        <dbReference type="ChEBI" id="CHEBI:83900"/>
    </ligand>
</feature>
<evidence type="ECO:0000256" key="10">
    <source>
        <dbReference type="ARBA" id="ARBA00023306"/>
    </source>
</evidence>
<feature type="binding site" evidence="12">
    <location>
        <begin position="401"/>
        <end position="404"/>
    </location>
    <ligand>
        <name>meso-2,6-diaminopimelate</name>
        <dbReference type="ChEBI" id="CHEBI:57791"/>
    </ligand>
</feature>
<comment type="PTM">
    <text evidence="12">Carboxylation is probably crucial for Mg(2+) binding and, consequently, for the gamma-phosphate positioning of ATP.</text>
</comment>
<evidence type="ECO:0000256" key="12">
    <source>
        <dbReference type="HAMAP-Rule" id="MF_00208"/>
    </source>
</evidence>
<feature type="binding site" evidence="12">
    <location>
        <position position="180"/>
    </location>
    <ligand>
        <name>UDP-N-acetyl-alpha-D-muramoyl-L-alanyl-D-glutamate</name>
        <dbReference type="ChEBI" id="CHEBI:83900"/>
    </ligand>
</feature>
<comment type="subcellular location">
    <subcellularLocation>
        <location evidence="12 13">Cytoplasm</location>
    </subcellularLocation>
</comment>
<evidence type="ECO:0000259" key="15">
    <source>
        <dbReference type="Pfam" id="PF02875"/>
    </source>
</evidence>
<evidence type="ECO:0000256" key="11">
    <source>
        <dbReference type="ARBA" id="ARBA00023316"/>
    </source>
</evidence>
<feature type="binding site" evidence="12">
    <location>
        <position position="188"/>
    </location>
    <ligand>
        <name>UDP-N-acetyl-alpha-D-muramoyl-L-alanyl-D-glutamate</name>
        <dbReference type="ChEBI" id="CHEBI:83900"/>
    </ligand>
</feature>
<feature type="binding site" evidence="12">
    <location>
        <begin position="111"/>
        <end position="117"/>
    </location>
    <ligand>
        <name>ATP</name>
        <dbReference type="ChEBI" id="CHEBI:30616"/>
    </ligand>
</feature>
<dbReference type="GO" id="GO:0051301">
    <property type="term" value="P:cell division"/>
    <property type="evidence" value="ECO:0007669"/>
    <property type="project" value="UniProtKB-KW"/>
</dbReference>
<feature type="binding site" evidence="12">
    <location>
        <position position="33"/>
    </location>
    <ligand>
        <name>UDP-N-acetyl-alpha-D-muramoyl-L-alanyl-D-glutamate</name>
        <dbReference type="ChEBI" id="CHEBI:83900"/>
    </ligand>
</feature>
<evidence type="ECO:0000256" key="8">
    <source>
        <dbReference type="ARBA" id="ARBA00022960"/>
    </source>
</evidence>
<comment type="caution">
    <text evidence="12">Lacks conserved residue(s) required for the propagation of feature annotation.</text>
</comment>
<evidence type="ECO:0000256" key="13">
    <source>
        <dbReference type="RuleBase" id="RU004135"/>
    </source>
</evidence>
<keyword evidence="18" id="KW-1185">Reference proteome</keyword>
<dbReference type="UniPathway" id="UPA00219"/>
<keyword evidence="3 12" id="KW-0963">Cytoplasm</keyword>
<keyword evidence="10 12" id="KW-0131">Cell cycle</keyword>
<dbReference type="NCBIfam" id="TIGR01085">
    <property type="entry name" value="murE"/>
    <property type="match status" value="1"/>
</dbReference>
<evidence type="ECO:0000256" key="1">
    <source>
        <dbReference type="ARBA" id="ARBA00004752"/>
    </source>
</evidence>
<sequence length="484" mass="53290">MIGNGFMKLYELIKGVAETSLPDMEISGITSDTRAEVKAGGMFVCIKGKTFDGHDAAQQMLDKGCAVVVCERDLGLERQIVVSDTRAAFPMLCAAWFGHPERELELIGVTGTNGKTTITTVIKKVLSGFGCKVGLIGTCQNEIGEEIIPTARTTPEPYDLFELFRRMADAGCKYTVMEVSSQGLEQKRVQGCHFKVGVFTNLTQDHLDVHGTMENYYQAKKMLFDISDSAIINIDDEYGRRYAKEIPCPYKSYSVNGSADFMAQDVMLGTAGVKYVFDDGRVKKNVSFNMPGLFNVSNSLAVIACMEVLGYTPCQTIREFEKIQGVRGRAEIVPTGRDFTVICDYAHTPDALINVLSAIKEGAKGKVKCLFGCGGNRDRTKRAPMAAAAAEHADFLIVTSDNPRNEDPDEIINDVMEGLKGKDTPYVRITDRREAIHWAVKNAEKDDIIVLAGKGHEDYQILAGGVKIHFDEREVVAEALRELE</sequence>
<comment type="cofactor">
    <cofactor evidence="12">
        <name>Mg(2+)</name>
        <dbReference type="ChEBI" id="CHEBI:18420"/>
    </cofactor>
</comment>
<dbReference type="NCBIfam" id="NF001126">
    <property type="entry name" value="PRK00139.1-4"/>
    <property type="match status" value="1"/>
</dbReference>
<feature type="binding site" evidence="12">
    <location>
        <begin position="153"/>
        <end position="154"/>
    </location>
    <ligand>
        <name>UDP-N-acetyl-alpha-D-muramoyl-L-alanyl-D-glutamate</name>
        <dbReference type="ChEBI" id="CHEBI:83900"/>
    </ligand>
</feature>
<dbReference type="AlphaFoldDB" id="E9SB77"/>
<feature type="domain" description="Mur ligase C-terminal" evidence="15">
    <location>
        <begin position="328"/>
        <end position="455"/>
    </location>
</feature>
<organism evidence="17 18">
    <name type="scientific">Ruminococcus albus 8</name>
    <dbReference type="NCBI Taxonomy" id="246199"/>
    <lineage>
        <taxon>Bacteria</taxon>
        <taxon>Bacillati</taxon>
        <taxon>Bacillota</taxon>
        <taxon>Clostridia</taxon>
        <taxon>Eubacteriales</taxon>
        <taxon>Oscillospiraceae</taxon>
        <taxon>Ruminococcus</taxon>
    </lineage>
</organism>
<dbReference type="Gene3D" id="3.40.1390.10">
    <property type="entry name" value="MurE/MurF, N-terminal domain"/>
    <property type="match status" value="1"/>
</dbReference>
<dbReference type="SUPFAM" id="SSF53244">
    <property type="entry name" value="MurD-like peptide ligases, peptide-binding domain"/>
    <property type="match status" value="1"/>
</dbReference>
<feature type="domain" description="Mur ligase central" evidence="16">
    <location>
        <begin position="109"/>
        <end position="305"/>
    </location>
</feature>
<dbReference type="EMBL" id="ADKM02000066">
    <property type="protein sequence ID" value="EGC03414.1"/>
    <property type="molecule type" value="Genomic_DNA"/>
</dbReference>
<keyword evidence="7 12" id="KW-0067">ATP-binding</keyword>
<dbReference type="PROSITE" id="PS01011">
    <property type="entry name" value="FOLYLPOLYGLU_SYNT_1"/>
    <property type="match status" value="1"/>
</dbReference>
<dbReference type="STRING" id="246199.CUS_6549"/>
<evidence type="ECO:0000259" key="16">
    <source>
        <dbReference type="Pfam" id="PF08245"/>
    </source>
</evidence>
<evidence type="ECO:0000256" key="5">
    <source>
        <dbReference type="ARBA" id="ARBA00022618"/>
    </source>
</evidence>
<dbReference type="Gene3D" id="3.90.190.20">
    <property type="entry name" value="Mur ligase, C-terminal domain"/>
    <property type="match status" value="1"/>
</dbReference>
<dbReference type="HAMAP" id="MF_00208">
    <property type="entry name" value="MurE"/>
    <property type="match status" value="1"/>
</dbReference>
<dbReference type="GO" id="GO:0071555">
    <property type="term" value="P:cell wall organization"/>
    <property type="evidence" value="ECO:0007669"/>
    <property type="project" value="UniProtKB-KW"/>
</dbReference>
<dbReference type="GO" id="GO:0008765">
    <property type="term" value="F:UDP-N-acetylmuramoylalanyl-D-glutamate-2,6-diaminopimelate ligase activity"/>
    <property type="evidence" value="ECO:0007669"/>
    <property type="project" value="UniProtKB-UniRule"/>
</dbReference>
<comment type="pathway">
    <text evidence="1 12 13">Cell wall biogenesis; peptidoglycan biosynthesis.</text>
</comment>
<feature type="binding site" evidence="12">
    <location>
        <position position="453"/>
    </location>
    <ligand>
        <name>meso-2,6-diaminopimelate</name>
        <dbReference type="ChEBI" id="CHEBI:57791"/>
    </ligand>
</feature>
<comment type="caution">
    <text evidence="17">The sequence shown here is derived from an EMBL/GenBank/DDBJ whole genome shotgun (WGS) entry which is preliminary data.</text>
</comment>
<dbReference type="GO" id="GO:0005737">
    <property type="term" value="C:cytoplasm"/>
    <property type="evidence" value="ECO:0007669"/>
    <property type="project" value="UniProtKB-SubCell"/>
</dbReference>
<dbReference type="Proteomes" id="UP000004259">
    <property type="component" value="Unassembled WGS sequence"/>
</dbReference>
<dbReference type="eggNOG" id="COG0769">
    <property type="taxonomic scope" value="Bacteria"/>
</dbReference>
<evidence type="ECO:0000259" key="14">
    <source>
        <dbReference type="Pfam" id="PF01225"/>
    </source>
</evidence>
<evidence type="ECO:0000256" key="4">
    <source>
        <dbReference type="ARBA" id="ARBA00022598"/>
    </source>
</evidence>
<evidence type="ECO:0000256" key="2">
    <source>
        <dbReference type="ARBA" id="ARBA00005898"/>
    </source>
</evidence>
<dbReference type="InterPro" id="IPR035911">
    <property type="entry name" value="MurE/MurF_N"/>
</dbReference>
<feature type="binding site" evidence="12">
    <location>
        <position position="377"/>
    </location>
    <ligand>
        <name>meso-2,6-diaminopimelate</name>
        <dbReference type="ChEBI" id="CHEBI:57791"/>
    </ligand>
</feature>
<evidence type="ECO:0000256" key="9">
    <source>
        <dbReference type="ARBA" id="ARBA00022984"/>
    </source>
</evidence>
<dbReference type="PANTHER" id="PTHR23135">
    <property type="entry name" value="MUR LIGASE FAMILY MEMBER"/>
    <property type="match status" value="1"/>
</dbReference>
<dbReference type="InterPro" id="IPR000713">
    <property type="entry name" value="Mur_ligase_N"/>
</dbReference>
<dbReference type="InterPro" id="IPR018109">
    <property type="entry name" value="Folylpolyglutamate_synth_CS"/>
</dbReference>
<dbReference type="GO" id="GO:0005524">
    <property type="term" value="F:ATP binding"/>
    <property type="evidence" value="ECO:0007669"/>
    <property type="project" value="UniProtKB-UniRule"/>
</dbReference>